<sequence length="602" mass="63902">MGRLTAASAVAWTAVVSVAVVAWVCAVEARDQVAGKVACGANVKRDNLRVADALETLDDVSMRQSVSQPCQNSMLNECGVDVADVQSTLPCISCFTIEDTAAFFECVEGCCSDFGIFYPTCFSMVKDSDSCTANDRIGLAESVEPGLLMISTECESSACLGVVVEACGVDVITIELPCADCMKGESECFADCCSDFSALVQCIDTAACMECSAEGHRFVLDTIGSDVDDINAECAASIPPQCDAALSDSCSPIRSFVMCDDGAPTCCNKALDHFYCNVEIGFTSEECNNFGAFVRQEAIENITHANIVCPLQLQKDMWSTLQGDNCLVNLGRSCGFNFSDSATLPCTDCAEGETSCLQACCPMYVGVVDCTTRSALYCTDVGAQGVSQNPTVLEYVTVTGNRCAPVLPSPTPSATSAPTESSTATSEPTESSTATASPTQGPSNLPEPTPTPTPTPVCIDAEWMESRGFAKLHAADGVGKLLCIVGLEDLPCGTPDHVLEVAVEAGAAHWHLASSLLRTYAQVCAERECTVKVGRFNGVLHSDAHKLPVQDGHRITTVSHRGTLWSEMENRIVVEAQKMQLHVISRALTYMQRRNSISDLSA</sequence>
<feature type="region of interest" description="Disordered" evidence="1">
    <location>
        <begin position="407"/>
        <end position="457"/>
    </location>
</feature>
<accession>A0A5J4Z9H4</accession>
<feature type="chain" id="PRO_5023868654" evidence="2">
    <location>
        <begin position="30"/>
        <end position="602"/>
    </location>
</feature>
<proteinExistence type="predicted"/>
<name>A0A5J4Z9H4_PORPP</name>
<reference evidence="4" key="1">
    <citation type="journal article" date="2019" name="Nat. Commun.">
        <title>Expansion of phycobilisome linker gene families in mesophilic red algae.</title>
        <authorList>
            <person name="Lee J."/>
            <person name="Kim D."/>
            <person name="Bhattacharya D."/>
            <person name="Yoon H.S."/>
        </authorList>
    </citation>
    <scope>NUCLEOTIDE SEQUENCE [LARGE SCALE GENOMIC DNA]</scope>
    <source>
        <strain evidence="4">CCMP 1328</strain>
    </source>
</reference>
<evidence type="ECO:0000256" key="1">
    <source>
        <dbReference type="SAM" id="MobiDB-lite"/>
    </source>
</evidence>
<gene>
    <name evidence="3" type="ORF">FVE85_6882</name>
</gene>
<dbReference type="Proteomes" id="UP000324585">
    <property type="component" value="Unassembled WGS sequence"/>
</dbReference>
<dbReference type="EMBL" id="VRMN01000001">
    <property type="protein sequence ID" value="KAA8499297.1"/>
    <property type="molecule type" value="Genomic_DNA"/>
</dbReference>
<feature type="compositionally biased region" description="Pro residues" evidence="1">
    <location>
        <begin position="445"/>
        <end position="455"/>
    </location>
</feature>
<feature type="signal peptide" evidence="2">
    <location>
        <begin position="1"/>
        <end position="29"/>
    </location>
</feature>
<evidence type="ECO:0000313" key="4">
    <source>
        <dbReference type="Proteomes" id="UP000324585"/>
    </source>
</evidence>
<feature type="compositionally biased region" description="Low complexity" evidence="1">
    <location>
        <begin position="412"/>
        <end position="439"/>
    </location>
</feature>
<dbReference type="AlphaFoldDB" id="A0A5J4Z9H4"/>
<keyword evidence="4" id="KW-1185">Reference proteome</keyword>
<protein>
    <submittedName>
        <fullName evidence="3">Uncharacterized protein</fullName>
    </submittedName>
</protein>
<keyword evidence="2" id="KW-0732">Signal</keyword>
<evidence type="ECO:0000313" key="3">
    <source>
        <dbReference type="EMBL" id="KAA8499297.1"/>
    </source>
</evidence>
<evidence type="ECO:0000256" key="2">
    <source>
        <dbReference type="SAM" id="SignalP"/>
    </source>
</evidence>
<organism evidence="3 4">
    <name type="scientific">Porphyridium purpureum</name>
    <name type="common">Red alga</name>
    <name type="synonym">Porphyridium cruentum</name>
    <dbReference type="NCBI Taxonomy" id="35688"/>
    <lineage>
        <taxon>Eukaryota</taxon>
        <taxon>Rhodophyta</taxon>
        <taxon>Bangiophyceae</taxon>
        <taxon>Porphyridiales</taxon>
        <taxon>Porphyridiaceae</taxon>
        <taxon>Porphyridium</taxon>
    </lineage>
</organism>
<comment type="caution">
    <text evidence="3">The sequence shown here is derived from an EMBL/GenBank/DDBJ whole genome shotgun (WGS) entry which is preliminary data.</text>
</comment>